<protein>
    <submittedName>
        <fullName evidence="2">Uncharacterized protein</fullName>
    </submittedName>
</protein>
<organism evidence="2 3">
    <name type="scientific">Corynespora cassiicola Philippines</name>
    <dbReference type="NCBI Taxonomy" id="1448308"/>
    <lineage>
        <taxon>Eukaryota</taxon>
        <taxon>Fungi</taxon>
        <taxon>Dikarya</taxon>
        <taxon>Ascomycota</taxon>
        <taxon>Pezizomycotina</taxon>
        <taxon>Dothideomycetes</taxon>
        <taxon>Pleosporomycetidae</taxon>
        <taxon>Pleosporales</taxon>
        <taxon>Corynesporascaceae</taxon>
        <taxon>Corynespora</taxon>
    </lineage>
</organism>
<reference evidence="2 3" key="1">
    <citation type="journal article" date="2018" name="Front. Microbiol.">
        <title>Genome-Wide Analysis of Corynespora cassiicola Leaf Fall Disease Putative Effectors.</title>
        <authorList>
            <person name="Lopez D."/>
            <person name="Ribeiro S."/>
            <person name="Label P."/>
            <person name="Fumanal B."/>
            <person name="Venisse J.S."/>
            <person name="Kohler A."/>
            <person name="de Oliveira R.R."/>
            <person name="Labutti K."/>
            <person name="Lipzen A."/>
            <person name="Lail K."/>
            <person name="Bauer D."/>
            <person name="Ohm R.A."/>
            <person name="Barry K.W."/>
            <person name="Spatafora J."/>
            <person name="Grigoriev I.V."/>
            <person name="Martin F.M."/>
            <person name="Pujade-Renaud V."/>
        </authorList>
    </citation>
    <scope>NUCLEOTIDE SEQUENCE [LARGE SCALE GENOMIC DNA]</scope>
    <source>
        <strain evidence="2 3">Philippines</strain>
    </source>
</reference>
<name>A0A2T2N325_CORCC</name>
<evidence type="ECO:0000256" key="1">
    <source>
        <dbReference type="SAM" id="MobiDB-lite"/>
    </source>
</evidence>
<sequence length="267" mass="30333">MKVATLDSGNPLEDGTFATETTSCPKNSKESSKLPSVQQLEKHWTWQKRQWTGKNCYLIGRATITAGTYFCTDCIMSPANYTEHSATCQVDERNSTIQRDLLTNLSLDFMPEMLKYSTMLNFTSAYTKRGADQYVIGMLRLGYHADWSSMRRKWDFGREEARLQAAQTVVRADIDFIRLYVWLAMNATLELAAIAVYPALLVCKVKTVRDTTIAALTMDLGDVMHGAKGRGLCNAASSGKEDRHLPPLRWKGKKEGIPSREWHWFQW</sequence>
<feature type="region of interest" description="Disordered" evidence="1">
    <location>
        <begin position="1"/>
        <end position="36"/>
    </location>
</feature>
<gene>
    <name evidence="2" type="ORF">BS50DRAFT_594251</name>
</gene>
<dbReference type="EMBL" id="KZ678152">
    <property type="protein sequence ID" value="PSN59820.1"/>
    <property type="molecule type" value="Genomic_DNA"/>
</dbReference>
<evidence type="ECO:0000313" key="3">
    <source>
        <dbReference type="Proteomes" id="UP000240883"/>
    </source>
</evidence>
<dbReference type="Proteomes" id="UP000240883">
    <property type="component" value="Unassembled WGS sequence"/>
</dbReference>
<accession>A0A2T2N325</accession>
<dbReference type="OrthoDB" id="5378430at2759"/>
<dbReference type="STRING" id="1448308.A0A2T2N325"/>
<evidence type="ECO:0000313" key="2">
    <source>
        <dbReference type="EMBL" id="PSN59820.1"/>
    </source>
</evidence>
<dbReference type="AlphaFoldDB" id="A0A2T2N325"/>
<proteinExistence type="predicted"/>
<keyword evidence="3" id="KW-1185">Reference proteome</keyword>